<keyword evidence="3" id="KW-0482">Metalloprotease</keyword>
<evidence type="ECO:0000256" key="4">
    <source>
        <dbReference type="SAM" id="SignalP"/>
    </source>
</evidence>
<dbReference type="InterPro" id="IPR007484">
    <property type="entry name" value="Peptidase_M28"/>
</dbReference>
<evidence type="ECO:0000259" key="5">
    <source>
        <dbReference type="Pfam" id="PF04389"/>
    </source>
</evidence>
<evidence type="ECO:0000256" key="2">
    <source>
        <dbReference type="ARBA" id="ARBA00022525"/>
    </source>
</evidence>
<keyword evidence="3" id="KW-0645">Protease</keyword>
<evidence type="ECO:0000256" key="3">
    <source>
        <dbReference type="ARBA" id="ARBA00023049"/>
    </source>
</evidence>
<evidence type="ECO:0000256" key="1">
    <source>
        <dbReference type="ARBA" id="ARBA00004613"/>
    </source>
</evidence>
<dbReference type="PANTHER" id="PTHR12147">
    <property type="entry name" value="METALLOPEPTIDASE M28 FAMILY MEMBER"/>
    <property type="match status" value="1"/>
</dbReference>
<dbReference type="InterPro" id="IPR045175">
    <property type="entry name" value="M28_fam"/>
</dbReference>
<dbReference type="InterPro" id="IPR003961">
    <property type="entry name" value="FN3_dom"/>
</dbReference>
<dbReference type="PANTHER" id="PTHR12147:SF26">
    <property type="entry name" value="PEPTIDASE M28 DOMAIN-CONTAINING PROTEIN"/>
    <property type="match status" value="1"/>
</dbReference>
<name>A0ABV7D0Q4_9PROT</name>
<sequence>MKKNIMRLAGMLFAAGFSATSFAAPADDARHGMVAAVSKQRIEADITKLVGFGTRHTLSDTVSDTRGIGAARRWIEAEFKNIAKGCAADVEVYTVADVVSGERIPTTAEVVDVIAVQRGTLDPSRVVIMSGDIDSRISDPMNAVGDSPGANDNASGMAGTIEALRVLCQHTFAGTIVYAGLSGEEQGLYGGKILAAHAVKQGWRIMGVLNNDMIGNISGINGVVNNTTARVFSEGTRYVESVDEARQRRYQGGEVDSPSRNIARLVDRLADDFIPNLDVMMVYRLDRFGRGGHHRPFNEAGYPGVRIMETNENYNRQHQDVRTENGIAYGDVLAGVDFAYAAKLTSLNVVTLATMAGAPSFPVDVKLAGAVEPSATISWGLKGDETTQANLAGFRIYWRLTTDPQWQWSRLVGKDARAFELTNVVIDNYFFGVAAVSEDGYESPVVFPGPMGAFEK</sequence>
<keyword evidence="2" id="KW-0964">Secreted</keyword>
<protein>
    <submittedName>
        <fullName evidence="6">M28 family metallopeptidase</fullName>
        <ecNumber evidence="6">3.4.-.-</ecNumber>
    </submittedName>
</protein>
<accession>A0ABV7D0Q4</accession>
<dbReference type="GO" id="GO:0016787">
    <property type="term" value="F:hydrolase activity"/>
    <property type="evidence" value="ECO:0007669"/>
    <property type="project" value="UniProtKB-KW"/>
</dbReference>
<organism evidence="6 7">
    <name type="scientific">Kordiimonas pumila</name>
    <dbReference type="NCBI Taxonomy" id="2161677"/>
    <lineage>
        <taxon>Bacteria</taxon>
        <taxon>Pseudomonadati</taxon>
        <taxon>Pseudomonadota</taxon>
        <taxon>Alphaproteobacteria</taxon>
        <taxon>Kordiimonadales</taxon>
        <taxon>Kordiimonadaceae</taxon>
        <taxon>Kordiimonas</taxon>
    </lineage>
</organism>
<keyword evidence="7" id="KW-1185">Reference proteome</keyword>
<dbReference type="EC" id="3.4.-.-" evidence="6"/>
<evidence type="ECO:0000313" key="6">
    <source>
        <dbReference type="EMBL" id="MFC3050396.1"/>
    </source>
</evidence>
<dbReference type="Pfam" id="PF04389">
    <property type="entry name" value="Peptidase_M28"/>
    <property type="match status" value="1"/>
</dbReference>
<dbReference type="InterPro" id="IPR013783">
    <property type="entry name" value="Ig-like_fold"/>
</dbReference>
<dbReference type="RefSeq" id="WP_228073797.1">
    <property type="nucleotide sequence ID" value="NZ_CP061205.1"/>
</dbReference>
<keyword evidence="4" id="KW-0732">Signal</keyword>
<gene>
    <name evidence="6" type="ORF">ACFOKA_00605</name>
</gene>
<dbReference type="InterPro" id="IPR036116">
    <property type="entry name" value="FN3_sf"/>
</dbReference>
<keyword evidence="6" id="KW-0378">Hydrolase</keyword>
<feature type="domain" description="Peptidase M28" evidence="5">
    <location>
        <begin position="113"/>
        <end position="249"/>
    </location>
</feature>
<feature type="chain" id="PRO_5046948908" evidence="4">
    <location>
        <begin position="24"/>
        <end position="456"/>
    </location>
</feature>
<dbReference type="SUPFAM" id="SSF53187">
    <property type="entry name" value="Zn-dependent exopeptidases"/>
    <property type="match status" value="1"/>
</dbReference>
<evidence type="ECO:0000313" key="7">
    <source>
        <dbReference type="Proteomes" id="UP001595444"/>
    </source>
</evidence>
<reference evidence="7" key="1">
    <citation type="journal article" date="2019" name="Int. J. Syst. Evol. Microbiol.">
        <title>The Global Catalogue of Microorganisms (GCM) 10K type strain sequencing project: providing services to taxonomists for standard genome sequencing and annotation.</title>
        <authorList>
            <consortium name="The Broad Institute Genomics Platform"/>
            <consortium name="The Broad Institute Genome Sequencing Center for Infectious Disease"/>
            <person name="Wu L."/>
            <person name="Ma J."/>
        </authorList>
    </citation>
    <scope>NUCLEOTIDE SEQUENCE [LARGE SCALE GENOMIC DNA]</scope>
    <source>
        <strain evidence="7">KCTC 62164</strain>
    </source>
</reference>
<dbReference type="Gene3D" id="3.40.630.10">
    <property type="entry name" value="Zn peptidases"/>
    <property type="match status" value="1"/>
</dbReference>
<comment type="caution">
    <text evidence="6">The sequence shown here is derived from an EMBL/GenBank/DDBJ whole genome shotgun (WGS) entry which is preliminary data.</text>
</comment>
<dbReference type="EMBL" id="JBHRSL010000001">
    <property type="protein sequence ID" value="MFC3050396.1"/>
    <property type="molecule type" value="Genomic_DNA"/>
</dbReference>
<dbReference type="CDD" id="cd00063">
    <property type="entry name" value="FN3"/>
    <property type="match status" value="1"/>
</dbReference>
<dbReference type="Gene3D" id="2.60.40.10">
    <property type="entry name" value="Immunoglobulins"/>
    <property type="match status" value="1"/>
</dbReference>
<feature type="signal peptide" evidence="4">
    <location>
        <begin position="1"/>
        <end position="23"/>
    </location>
</feature>
<proteinExistence type="predicted"/>
<dbReference type="Proteomes" id="UP001595444">
    <property type="component" value="Unassembled WGS sequence"/>
</dbReference>
<comment type="subcellular location">
    <subcellularLocation>
        <location evidence="1">Secreted</location>
    </subcellularLocation>
</comment>
<dbReference type="SUPFAM" id="SSF49265">
    <property type="entry name" value="Fibronectin type III"/>
    <property type="match status" value="1"/>
</dbReference>